<gene>
    <name evidence="1" type="ORF">METZ01_LOCUS429120</name>
</gene>
<reference evidence="1" key="1">
    <citation type="submission" date="2018-05" db="EMBL/GenBank/DDBJ databases">
        <authorList>
            <person name="Lanie J.A."/>
            <person name="Ng W.-L."/>
            <person name="Kazmierczak K.M."/>
            <person name="Andrzejewski T.M."/>
            <person name="Davidsen T.M."/>
            <person name="Wayne K.J."/>
            <person name="Tettelin H."/>
            <person name="Glass J.I."/>
            <person name="Rusch D."/>
            <person name="Podicherti R."/>
            <person name="Tsui H.-C.T."/>
            <person name="Winkler M.E."/>
        </authorList>
    </citation>
    <scope>NUCLEOTIDE SEQUENCE</scope>
</reference>
<organism evidence="1">
    <name type="scientific">marine metagenome</name>
    <dbReference type="NCBI Taxonomy" id="408172"/>
    <lineage>
        <taxon>unclassified sequences</taxon>
        <taxon>metagenomes</taxon>
        <taxon>ecological metagenomes</taxon>
    </lineage>
</organism>
<name>A0A382XZ16_9ZZZZ</name>
<dbReference type="AlphaFoldDB" id="A0A382XZ16"/>
<accession>A0A382XZ16</accession>
<sequence>FYMTSNDGVKGSGDAVGSLFSLPNYPFRMGGHWIRTGSAFDPAMGFVRHLKKHPGGQSSGIHFSYAFDQPASTVLDDVSVGVEYSRYDLLDEGLYSDAVELKLLEVRTLGGDSFGLEVEFERKRLPEKFKIVDGVNLAAGDYRGTEFELEYRSSSKRPVFGELKLGYGDYYDGKAFKPGGSLSWRPSKHAQINLEADLTSADLPVGDFDVLTSSLGVRITPTTRLSFNSIVQYDNQSEQIGINNRFRYILKSGSDLFLVFNKGFEKE</sequence>
<feature type="non-terminal residue" evidence="1">
    <location>
        <position position="1"/>
    </location>
</feature>
<proteinExistence type="predicted"/>
<evidence type="ECO:0000313" key="1">
    <source>
        <dbReference type="EMBL" id="SVD76266.1"/>
    </source>
</evidence>
<dbReference type="EMBL" id="UINC01171612">
    <property type="protein sequence ID" value="SVD76266.1"/>
    <property type="molecule type" value="Genomic_DNA"/>
</dbReference>
<feature type="non-terminal residue" evidence="1">
    <location>
        <position position="267"/>
    </location>
</feature>
<protein>
    <recommendedName>
        <fullName evidence="2">TonB-dependent receptor-like beta-barrel domain-containing protein</fullName>
    </recommendedName>
</protein>
<evidence type="ECO:0008006" key="2">
    <source>
        <dbReference type="Google" id="ProtNLM"/>
    </source>
</evidence>